<evidence type="ECO:0000256" key="1">
    <source>
        <dbReference type="SAM" id="SignalP"/>
    </source>
</evidence>
<keyword evidence="2" id="KW-0645">Protease</keyword>
<dbReference type="GO" id="GO:0006508">
    <property type="term" value="P:proteolysis"/>
    <property type="evidence" value="ECO:0007669"/>
    <property type="project" value="UniProtKB-KW"/>
</dbReference>
<feature type="non-terminal residue" evidence="2">
    <location>
        <position position="55"/>
    </location>
</feature>
<name>A0A699RC54_TANCI</name>
<keyword evidence="1" id="KW-0732">Signal</keyword>
<gene>
    <name evidence="2" type="ORF">Tci_854657</name>
</gene>
<proteinExistence type="predicted"/>
<comment type="caution">
    <text evidence="2">The sequence shown here is derived from an EMBL/GenBank/DDBJ whole genome shotgun (WGS) entry which is preliminary data.</text>
</comment>
<dbReference type="GO" id="GO:0008233">
    <property type="term" value="F:peptidase activity"/>
    <property type="evidence" value="ECO:0007669"/>
    <property type="project" value="UniProtKB-KW"/>
</dbReference>
<feature type="signal peptide" evidence="1">
    <location>
        <begin position="1"/>
        <end position="22"/>
    </location>
</feature>
<protein>
    <submittedName>
        <fullName evidence="2">Membrane-bound transcription factor site-2 protease homolog isoform X1</fullName>
    </submittedName>
</protein>
<organism evidence="2">
    <name type="scientific">Tanacetum cinerariifolium</name>
    <name type="common">Dalmatian daisy</name>
    <name type="synonym">Chrysanthemum cinerariifolium</name>
    <dbReference type="NCBI Taxonomy" id="118510"/>
    <lineage>
        <taxon>Eukaryota</taxon>
        <taxon>Viridiplantae</taxon>
        <taxon>Streptophyta</taxon>
        <taxon>Embryophyta</taxon>
        <taxon>Tracheophyta</taxon>
        <taxon>Spermatophyta</taxon>
        <taxon>Magnoliopsida</taxon>
        <taxon>eudicotyledons</taxon>
        <taxon>Gunneridae</taxon>
        <taxon>Pentapetalae</taxon>
        <taxon>asterids</taxon>
        <taxon>campanulids</taxon>
        <taxon>Asterales</taxon>
        <taxon>Asteraceae</taxon>
        <taxon>Asteroideae</taxon>
        <taxon>Anthemideae</taxon>
        <taxon>Anthemidinae</taxon>
        <taxon>Tanacetum</taxon>
    </lineage>
</organism>
<evidence type="ECO:0000313" key="2">
    <source>
        <dbReference type="EMBL" id="GFC82687.1"/>
    </source>
</evidence>
<dbReference type="EMBL" id="BKCJ011085746">
    <property type="protein sequence ID" value="GFC82687.1"/>
    <property type="molecule type" value="Genomic_DNA"/>
</dbReference>
<accession>A0A699RC54</accession>
<feature type="chain" id="PRO_5025486418" evidence="1">
    <location>
        <begin position="23"/>
        <end position="55"/>
    </location>
</feature>
<dbReference type="AlphaFoldDB" id="A0A699RC54"/>
<sequence>MGFSLTTLIGVTLIILLESARAFNLYDGIPWLNNILNGSIFGFYYPVSSYSISVG</sequence>
<reference evidence="2" key="1">
    <citation type="journal article" date="2019" name="Sci. Rep.">
        <title>Draft genome of Tanacetum cinerariifolium, the natural source of mosquito coil.</title>
        <authorList>
            <person name="Yamashiro T."/>
            <person name="Shiraishi A."/>
            <person name="Satake H."/>
            <person name="Nakayama K."/>
        </authorList>
    </citation>
    <scope>NUCLEOTIDE SEQUENCE</scope>
</reference>
<keyword evidence="2" id="KW-0378">Hydrolase</keyword>